<evidence type="ECO:0000313" key="2">
    <source>
        <dbReference type="Proteomes" id="UP000288805"/>
    </source>
</evidence>
<dbReference type="AlphaFoldDB" id="A0A438JFJ5"/>
<organism evidence="1 2">
    <name type="scientific">Vitis vinifera</name>
    <name type="common">Grape</name>
    <dbReference type="NCBI Taxonomy" id="29760"/>
    <lineage>
        <taxon>Eukaryota</taxon>
        <taxon>Viridiplantae</taxon>
        <taxon>Streptophyta</taxon>
        <taxon>Embryophyta</taxon>
        <taxon>Tracheophyta</taxon>
        <taxon>Spermatophyta</taxon>
        <taxon>Magnoliopsida</taxon>
        <taxon>eudicotyledons</taxon>
        <taxon>Gunneridae</taxon>
        <taxon>Pentapetalae</taxon>
        <taxon>rosids</taxon>
        <taxon>Vitales</taxon>
        <taxon>Vitaceae</taxon>
        <taxon>Viteae</taxon>
        <taxon>Vitis</taxon>
    </lineage>
</organism>
<proteinExistence type="predicted"/>
<dbReference type="Proteomes" id="UP000288805">
    <property type="component" value="Unassembled WGS sequence"/>
</dbReference>
<comment type="caution">
    <text evidence="1">The sequence shown here is derived from an EMBL/GenBank/DDBJ whole genome shotgun (WGS) entry which is preliminary data.</text>
</comment>
<gene>
    <name evidence="1" type="ORF">CK203_021841</name>
</gene>
<evidence type="ECO:0000313" key="1">
    <source>
        <dbReference type="EMBL" id="RVX07726.1"/>
    </source>
</evidence>
<sequence length="72" mass="8066">MTGCTSLFSTYTPGSRHIKVKIANGSLTIVAVTGCDFRKEDWQCWGIWRDLPLQGRQYKDGQALTASSRTKQ</sequence>
<accession>A0A438JFJ5</accession>
<dbReference type="EMBL" id="QGNW01000044">
    <property type="protein sequence ID" value="RVX07726.1"/>
    <property type="molecule type" value="Genomic_DNA"/>
</dbReference>
<reference evidence="1 2" key="1">
    <citation type="journal article" date="2018" name="PLoS Genet.">
        <title>Population sequencing reveals clonal diversity and ancestral inbreeding in the grapevine cultivar Chardonnay.</title>
        <authorList>
            <person name="Roach M.J."/>
            <person name="Johnson D.L."/>
            <person name="Bohlmann J."/>
            <person name="van Vuuren H.J."/>
            <person name="Jones S.J."/>
            <person name="Pretorius I.S."/>
            <person name="Schmidt S.A."/>
            <person name="Borneman A.R."/>
        </authorList>
    </citation>
    <scope>NUCLEOTIDE SEQUENCE [LARGE SCALE GENOMIC DNA]</scope>
    <source>
        <strain evidence="2">cv. Chardonnay</strain>
        <tissue evidence="1">Leaf</tissue>
    </source>
</reference>
<protein>
    <submittedName>
        <fullName evidence="1">Uncharacterized protein</fullName>
    </submittedName>
</protein>
<name>A0A438JFJ5_VITVI</name>